<feature type="transmembrane region" description="Helical" evidence="7">
    <location>
        <begin position="235"/>
        <end position="253"/>
    </location>
</feature>
<feature type="transmembrane region" description="Helical" evidence="7">
    <location>
        <begin position="77"/>
        <end position="97"/>
    </location>
</feature>
<dbReference type="EMBL" id="JAUOEK010000045">
    <property type="protein sequence ID" value="MDO5968730.1"/>
    <property type="molecule type" value="Genomic_DNA"/>
</dbReference>
<feature type="transmembrane region" description="Helical" evidence="7">
    <location>
        <begin position="464"/>
        <end position="487"/>
    </location>
</feature>
<dbReference type="PANTHER" id="PTHR11819:SF195">
    <property type="entry name" value="SODIUM_GLUCOSE COTRANSPORTER 4"/>
    <property type="match status" value="1"/>
</dbReference>
<feature type="transmembrane region" description="Helical" evidence="7">
    <location>
        <begin position="431"/>
        <end position="452"/>
    </location>
</feature>
<evidence type="ECO:0000256" key="7">
    <source>
        <dbReference type="SAM" id="Phobius"/>
    </source>
</evidence>
<comment type="subcellular location">
    <subcellularLocation>
        <location evidence="1">Membrane</location>
        <topology evidence="1">Multi-pass membrane protein</topology>
    </subcellularLocation>
</comment>
<accession>A0ABT8W6K7</accession>
<evidence type="ECO:0000256" key="5">
    <source>
        <dbReference type="ARBA" id="ARBA00023136"/>
    </source>
</evidence>
<feature type="transmembrane region" description="Helical" evidence="7">
    <location>
        <begin position="150"/>
        <end position="169"/>
    </location>
</feature>
<dbReference type="Gene3D" id="1.20.1730.10">
    <property type="entry name" value="Sodium/glucose cotransporter"/>
    <property type="match status" value="1"/>
</dbReference>
<feature type="transmembrane region" description="Helical" evidence="7">
    <location>
        <begin position="118"/>
        <end position="144"/>
    </location>
</feature>
<dbReference type="InterPro" id="IPR001734">
    <property type="entry name" value="Na/solute_symporter"/>
</dbReference>
<evidence type="ECO:0000256" key="4">
    <source>
        <dbReference type="ARBA" id="ARBA00022989"/>
    </source>
</evidence>
<name>A0ABT8W6K7_9FLAO</name>
<feature type="transmembrane region" description="Helical" evidence="7">
    <location>
        <begin position="326"/>
        <end position="350"/>
    </location>
</feature>
<dbReference type="RefSeq" id="WP_303276410.1">
    <property type="nucleotide sequence ID" value="NZ_JAUOEK010000045.1"/>
</dbReference>
<feature type="transmembrane region" description="Helical" evidence="7">
    <location>
        <begin position="43"/>
        <end position="65"/>
    </location>
</feature>
<feature type="transmembrane region" description="Helical" evidence="7">
    <location>
        <begin position="274"/>
        <end position="300"/>
    </location>
</feature>
<gene>
    <name evidence="8" type="ORF">Q4Q35_02815</name>
</gene>
<feature type="transmembrane region" description="Helical" evidence="7">
    <location>
        <begin position="518"/>
        <end position="536"/>
    </location>
</feature>
<feature type="transmembrane region" description="Helical" evidence="7">
    <location>
        <begin position="370"/>
        <end position="387"/>
    </location>
</feature>
<dbReference type="PANTHER" id="PTHR11819">
    <property type="entry name" value="SOLUTE CARRIER FAMILY 5"/>
    <property type="match status" value="1"/>
</dbReference>
<feature type="transmembrane region" description="Helical" evidence="7">
    <location>
        <begin position="181"/>
        <end position="201"/>
    </location>
</feature>
<organism evidence="8 9">
    <name type="scientific">Flavivirga aquimarina</name>
    <dbReference type="NCBI Taxonomy" id="2027862"/>
    <lineage>
        <taxon>Bacteria</taxon>
        <taxon>Pseudomonadati</taxon>
        <taxon>Bacteroidota</taxon>
        <taxon>Flavobacteriia</taxon>
        <taxon>Flavobacteriales</taxon>
        <taxon>Flavobacteriaceae</taxon>
        <taxon>Flavivirga</taxon>
    </lineage>
</organism>
<feature type="transmembrane region" description="Helical" evidence="7">
    <location>
        <begin position="6"/>
        <end position="22"/>
    </location>
</feature>
<evidence type="ECO:0000256" key="1">
    <source>
        <dbReference type="ARBA" id="ARBA00004141"/>
    </source>
</evidence>
<dbReference type="Proteomes" id="UP001176883">
    <property type="component" value="Unassembled WGS sequence"/>
</dbReference>
<dbReference type="Pfam" id="PF00474">
    <property type="entry name" value="SSF"/>
    <property type="match status" value="1"/>
</dbReference>
<keyword evidence="9" id="KW-1185">Reference proteome</keyword>
<evidence type="ECO:0000256" key="3">
    <source>
        <dbReference type="ARBA" id="ARBA00022692"/>
    </source>
</evidence>
<dbReference type="NCBIfam" id="TIGR00813">
    <property type="entry name" value="sss"/>
    <property type="match status" value="1"/>
</dbReference>
<dbReference type="CDD" id="cd10329">
    <property type="entry name" value="SLC5sbd_SGLT1-like"/>
    <property type="match status" value="1"/>
</dbReference>
<dbReference type="PROSITE" id="PS50283">
    <property type="entry name" value="NA_SOLUT_SYMP_3"/>
    <property type="match status" value="1"/>
</dbReference>
<sequence length="537" mass="59040">MEHIDLVIIVFYLVAILALGIISTLKAKKTSVNYFLAGRSLNWVIIGAALFASNISTIHLVGLAASGFDDGLVWGNFEWMASIVLIFLGLIFAPFYFKSKISTLPEFLEKRYSSPSRSFLAFMAILGALFVHIGMSLYAGAIVFKSFFGIDVYVSILIISIITATYTILGGLKAVVITETVQTMILIIGAVILTFFAINALPEVGINSLADFKDHIKPDQLSMLRSGENAGNSGLSWYAIFLGYPILGLWYWCSDQTIVQRVLAAKSEDDAQKGPIFAGFLKILPVFIMVLPGVIAYVLFKDKISTSNETLPVLINELLPIGIKGIFAAALLSALMSTIAAALNSCSTLVAIDIAKRIKPSLSDEKQIKIGKYVAVVVMILAIAWSTQGNRFNSIFEAINKIAAALAPPIATVFLFGVFSKRGTKEASIVTLIFGFLIGIVAFAADFVPVLYKKPSIITDTWGIPFMMQAWWLFCICSVVYFVMSYLTPKPSIDQLQYTWDSPWQFLTNKKFQGLKDVRLYAALLLLTITILYILFQ</sequence>
<reference evidence="8" key="1">
    <citation type="submission" date="2023-07" db="EMBL/GenBank/DDBJ databases">
        <title>Two novel species in the genus Flavivirga.</title>
        <authorList>
            <person name="Kwon K."/>
        </authorList>
    </citation>
    <scope>NUCLEOTIDE SEQUENCE</scope>
    <source>
        <strain evidence="8">KCTC 52353</strain>
    </source>
</reference>
<evidence type="ECO:0000256" key="2">
    <source>
        <dbReference type="ARBA" id="ARBA00006434"/>
    </source>
</evidence>
<keyword evidence="5 7" id="KW-0472">Membrane</keyword>
<comment type="similarity">
    <text evidence="2 6">Belongs to the sodium:solute symporter (SSF) (TC 2.A.21) family.</text>
</comment>
<protein>
    <submittedName>
        <fullName evidence="8">Sodium:solute symporter</fullName>
    </submittedName>
</protein>
<evidence type="ECO:0000313" key="9">
    <source>
        <dbReference type="Proteomes" id="UP001176883"/>
    </source>
</evidence>
<feature type="transmembrane region" description="Helical" evidence="7">
    <location>
        <begin position="399"/>
        <end position="419"/>
    </location>
</feature>
<dbReference type="InterPro" id="IPR038377">
    <property type="entry name" value="Na/Glc_symporter_sf"/>
</dbReference>
<keyword evidence="4 7" id="KW-1133">Transmembrane helix</keyword>
<evidence type="ECO:0000313" key="8">
    <source>
        <dbReference type="EMBL" id="MDO5968730.1"/>
    </source>
</evidence>
<keyword evidence="3 7" id="KW-0812">Transmembrane</keyword>
<proteinExistence type="inferred from homology"/>
<comment type="caution">
    <text evidence="8">The sequence shown here is derived from an EMBL/GenBank/DDBJ whole genome shotgun (WGS) entry which is preliminary data.</text>
</comment>
<evidence type="ECO:0000256" key="6">
    <source>
        <dbReference type="RuleBase" id="RU362091"/>
    </source>
</evidence>